<evidence type="ECO:0008006" key="4">
    <source>
        <dbReference type="Google" id="ProtNLM"/>
    </source>
</evidence>
<dbReference type="GeneID" id="62166872"/>
<organism evidence="2 3">
    <name type="scientific">Colletotrichum karsti</name>
    <dbReference type="NCBI Taxonomy" id="1095194"/>
    <lineage>
        <taxon>Eukaryota</taxon>
        <taxon>Fungi</taxon>
        <taxon>Dikarya</taxon>
        <taxon>Ascomycota</taxon>
        <taxon>Pezizomycotina</taxon>
        <taxon>Sordariomycetes</taxon>
        <taxon>Hypocreomycetidae</taxon>
        <taxon>Glomerellales</taxon>
        <taxon>Glomerellaceae</taxon>
        <taxon>Colletotrichum</taxon>
        <taxon>Colletotrichum boninense species complex</taxon>
    </lineage>
</organism>
<keyword evidence="3" id="KW-1185">Reference proteome</keyword>
<dbReference type="GO" id="GO:0016747">
    <property type="term" value="F:acyltransferase activity, transferring groups other than amino-acyl groups"/>
    <property type="evidence" value="ECO:0007669"/>
    <property type="project" value="TreeGrafter"/>
</dbReference>
<proteinExistence type="predicted"/>
<name>A0A9P6HUQ2_9PEZI</name>
<sequence>MEAISSRPSTPCGFMPADMDILRAEDRLVHSGRLTRSSSRSYLRVPRSAAVNRLFLNRIQSLGISKSRGQMASVVTVTSSRRDLLQGRCAPALIIHQKDGRLHLTFTSSEKAAQKLRQHDFPPDFTSFTLQNYRPPKTFRDSPRSRDSPRVPAPLIFYSGHKSPVNTEGESDTMGLLSENLLPLSPLDQIAPRIYVRTIFAFNLDDDHDSLDTRNHIAECFRRALIRWPFLAGQIRPAADDEKRLELSYNLDHRALDPARRPDLFNCQYLEELGGYTFGELIVLSMPPSAMDKDKLSHSPNHPKPGESCPPVTLRITEMEGGLFLCFSTHHGIMDGCFIKTFLDYFANSTDNDLVLSQVDGSYLSEGPAWVKELEQRPCLDSYQNLDIKGVTFPEYDFTRDTKSIIPKNKAPGAVCKMFSFDNSTIQVMKTLADDYVKEQYGSKAFVTTADTISAMVWVHVTRARLPHLCSSDKTNFTLTVDARPSLSPAFQPTAWGNIYTQTAASTNVASLVQLDALGLMPEDSLTAIFEAAWMVRQAIYKARDPDYVPSRIALAASLEDPAMEGAAFRKANQPDHAGLGCSVWYHMGADVDFKIPGTGGKADYVRKTWSANDGSMNIMQRRGMTKGEAPWDVLLALREDDMERICGDNELGRWTKSWIS</sequence>
<dbReference type="Pfam" id="PF02458">
    <property type="entry name" value="Transferase"/>
    <property type="match status" value="1"/>
</dbReference>
<dbReference type="Gene3D" id="3.30.559.10">
    <property type="entry name" value="Chloramphenicol acetyltransferase-like domain"/>
    <property type="match status" value="2"/>
</dbReference>
<accession>A0A9P6HUQ2</accession>
<dbReference type="PANTHER" id="PTHR31642">
    <property type="entry name" value="TRICHOTHECENE 3-O-ACETYLTRANSFERASE"/>
    <property type="match status" value="1"/>
</dbReference>
<evidence type="ECO:0000313" key="3">
    <source>
        <dbReference type="Proteomes" id="UP000781932"/>
    </source>
</evidence>
<evidence type="ECO:0000256" key="1">
    <source>
        <dbReference type="ARBA" id="ARBA00022679"/>
    </source>
</evidence>
<dbReference type="Proteomes" id="UP000781932">
    <property type="component" value="Unassembled WGS sequence"/>
</dbReference>
<keyword evidence="1" id="KW-0808">Transferase</keyword>
<dbReference type="EMBL" id="JAATWM020000045">
    <property type="protein sequence ID" value="KAF9871437.1"/>
    <property type="molecule type" value="Genomic_DNA"/>
</dbReference>
<dbReference type="AlphaFoldDB" id="A0A9P6HUQ2"/>
<reference evidence="2" key="1">
    <citation type="submission" date="2020-03" db="EMBL/GenBank/DDBJ databases">
        <authorList>
            <person name="He L."/>
        </authorList>
    </citation>
    <scope>NUCLEOTIDE SEQUENCE</scope>
    <source>
        <strain evidence="2">CkLH20</strain>
    </source>
</reference>
<dbReference type="InterPro" id="IPR050317">
    <property type="entry name" value="Plant_Fungal_Acyltransferase"/>
</dbReference>
<comment type="caution">
    <text evidence="2">The sequence shown here is derived from an EMBL/GenBank/DDBJ whole genome shotgun (WGS) entry which is preliminary data.</text>
</comment>
<dbReference type="RefSeq" id="XP_038740898.1">
    <property type="nucleotide sequence ID" value="XM_038893798.1"/>
</dbReference>
<protein>
    <recommendedName>
        <fullName evidence="4">Trichothecene 3-O-acetyltransferase</fullName>
    </recommendedName>
</protein>
<evidence type="ECO:0000313" key="2">
    <source>
        <dbReference type="EMBL" id="KAF9871437.1"/>
    </source>
</evidence>
<dbReference type="PANTHER" id="PTHR31642:SF310">
    <property type="entry name" value="FATTY ALCOHOL:CAFFEOYL-COA ACYLTRANSFERASE"/>
    <property type="match status" value="1"/>
</dbReference>
<dbReference type="OrthoDB" id="1862401at2759"/>
<gene>
    <name evidence="2" type="ORF">CkaCkLH20_11084</name>
</gene>
<reference evidence="2" key="2">
    <citation type="submission" date="2020-11" db="EMBL/GenBank/DDBJ databases">
        <title>Whole genome sequencing of Colletotrichum sp.</title>
        <authorList>
            <person name="Li H."/>
        </authorList>
    </citation>
    <scope>NUCLEOTIDE SEQUENCE</scope>
    <source>
        <strain evidence="2">CkLH20</strain>
    </source>
</reference>
<dbReference type="InterPro" id="IPR023213">
    <property type="entry name" value="CAT-like_dom_sf"/>
</dbReference>